<dbReference type="AlphaFoldDB" id="A0A8X6MNK0"/>
<gene>
    <name evidence="2" type="ORF">NPIL_299041</name>
</gene>
<evidence type="ECO:0000313" key="3">
    <source>
        <dbReference type="Proteomes" id="UP000887013"/>
    </source>
</evidence>
<evidence type="ECO:0000313" key="2">
    <source>
        <dbReference type="EMBL" id="GFS69771.1"/>
    </source>
</evidence>
<reference evidence="2" key="1">
    <citation type="submission" date="2020-08" db="EMBL/GenBank/DDBJ databases">
        <title>Multicomponent nature underlies the extraordinary mechanical properties of spider dragline silk.</title>
        <authorList>
            <person name="Kono N."/>
            <person name="Nakamura H."/>
            <person name="Mori M."/>
            <person name="Yoshida Y."/>
            <person name="Ohtoshi R."/>
            <person name="Malay A.D."/>
            <person name="Moran D.A.P."/>
            <person name="Tomita M."/>
            <person name="Numata K."/>
            <person name="Arakawa K."/>
        </authorList>
    </citation>
    <scope>NUCLEOTIDE SEQUENCE</scope>
</reference>
<sequence length="128" mass="14706">MYLWLLMAPGKRGLVSLNGVVTTVSVETGKIVDAEVFSRYSCNLRNGNAHREKYFANYFGNSGELEVEGALWIFNHSKSLHKLRYTQYFGLCLTSDDKWCAYNRAIIKGKQYKHKHNLPDVIINCIKQ</sequence>
<dbReference type="InterPro" id="IPR049012">
    <property type="entry name" value="Mutator_transp_dom"/>
</dbReference>
<comment type="caution">
    <text evidence="2">The sequence shown here is derived from an EMBL/GenBank/DDBJ whole genome shotgun (WGS) entry which is preliminary data.</text>
</comment>
<feature type="domain" description="Mutator-like transposase" evidence="1">
    <location>
        <begin position="15"/>
        <end position="90"/>
    </location>
</feature>
<name>A0A8X6MNK0_NEPPI</name>
<dbReference type="Pfam" id="PF20700">
    <property type="entry name" value="Mutator"/>
    <property type="match status" value="1"/>
</dbReference>
<keyword evidence="3" id="KW-1185">Reference proteome</keyword>
<protein>
    <recommendedName>
        <fullName evidence="1">Mutator-like transposase domain-containing protein</fullName>
    </recommendedName>
</protein>
<proteinExistence type="predicted"/>
<dbReference type="OrthoDB" id="6627407at2759"/>
<accession>A0A8X6MNK0</accession>
<evidence type="ECO:0000259" key="1">
    <source>
        <dbReference type="Pfam" id="PF20700"/>
    </source>
</evidence>
<organism evidence="2 3">
    <name type="scientific">Nephila pilipes</name>
    <name type="common">Giant wood spider</name>
    <name type="synonym">Nephila maculata</name>
    <dbReference type="NCBI Taxonomy" id="299642"/>
    <lineage>
        <taxon>Eukaryota</taxon>
        <taxon>Metazoa</taxon>
        <taxon>Ecdysozoa</taxon>
        <taxon>Arthropoda</taxon>
        <taxon>Chelicerata</taxon>
        <taxon>Arachnida</taxon>
        <taxon>Araneae</taxon>
        <taxon>Araneomorphae</taxon>
        <taxon>Entelegynae</taxon>
        <taxon>Araneoidea</taxon>
        <taxon>Nephilidae</taxon>
        <taxon>Nephila</taxon>
    </lineage>
</organism>
<dbReference type="EMBL" id="BMAW01000574">
    <property type="protein sequence ID" value="GFS69771.1"/>
    <property type="molecule type" value="Genomic_DNA"/>
</dbReference>
<dbReference type="Proteomes" id="UP000887013">
    <property type="component" value="Unassembled WGS sequence"/>
</dbReference>